<dbReference type="Pfam" id="PF10660">
    <property type="entry name" value="MitoNEET_N"/>
    <property type="match status" value="1"/>
</dbReference>
<dbReference type="Proteomes" id="UP001153620">
    <property type="component" value="Chromosome 3"/>
</dbReference>
<keyword evidence="4 10" id="KW-0001">2Fe-2S</keyword>
<evidence type="ECO:0000256" key="4">
    <source>
        <dbReference type="ARBA" id="ARBA00022714"/>
    </source>
</evidence>
<evidence type="ECO:0000256" key="5">
    <source>
        <dbReference type="ARBA" id="ARBA00022723"/>
    </source>
</evidence>
<dbReference type="GO" id="GO:0005789">
    <property type="term" value="C:endoplasmic reticulum membrane"/>
    <property type="evidence" value="ECO:0007669"/>
    <property type="project" value="UniProtKB-SubCell"/>
</dbReference>
<dbReference type="PANTHER" id="PTHR13680:SF5">
    <property type="entry name" value="CDGSH IRON-SULFUR DOMAIN-CONTAINING PROTEIN 1"/>
    <property type="match status" value="1"/>
</dbReference>
<gene>
    <name evidence="12" type="ORF">CHIRRI_LOCUS12013</name>
</gene>
<dbReference type="GO" id="GO:0010506">
    <property type="term" value="P:regulation of autophagy"/>
    <property type="evidence" value="ECO:0007669"/>
    <property type="project" value="UniProtKB-UniRule"/>
</dbReference>
<evidence type="ECO:0000313" key="13">
    <source>
        <dbReference type="Proteomes" id="UP001153620"/>
    </source>
</evidence>
<protein>
    <recommendedName>
        <fullName evidence="10">CDGSH iron-sulfur domain-containing protein 2 homologue</fullName>
    </recommendedName>
</protein>
<dbReference type="OrthoDB" id="449252at2759"/>
<dbReference type="GO" id="GO:0005741">
    <property type="term" value="C:mitochondrial outer membrane"/>
    <property type="evidence" value="ECO:0007669"/>
    <property type="project" value="TreeGrafter"/>
</dbReference>
<evidence type="ECO:0000256" key="7">
    <source>
        <dbReference type="ARBA" id="ARBA00023004"/>
    </source>
</evidence>
<sequence>MDFLSSIVKTTIPNYLSGLPIPNTFGGWFKLGFTDYLSLIPPTLFTAGAVYTAYVAFCPAAGNSGICRRKIIKRVNNKIRMDEAKVVDMIDIEDISEKAAFCRCWKSKNWPYCDGSHGEHNKECNDNLGPVVVSRKQK</sequence>
<evidence type="ECO:0000259" key="11">
    <source>
        <dbReference type="SMART" id="SM00704"/>
    </source>
</evidence>
<comment type="cofactor">
    <cofactor evidence="10">
        <name>[2Fe-2S] cluster</name>
        <dbReference type="ChEBI" id="CHEBI:190135"/>
    </cofactor>
    <text evidence="10">Binds 1 [2Fe-2S] cluster.</text>
</comment>
<feature type="domain" description="Iron-binding zinc finger CDGSH type" evidence="11">
    <location>
        <begin position="85"/>
        <end position="123"/>
    </location>
</feature>
<dbReference type="Pfam" id="PF09360">
    <property type="entry name" value="zf-CDGSH"/>
    <property type="match status" value="1"/>
</dbReference>
<dbReference type="InterPro" id="IPR019610">
    <property type="entry name" value="FeS-contain_mitoNEET_N"/>
</dbReference>
<dbReference type="InterPro" id="IPR045131">
    <property type="entry name" value="CISD1/2"/>
</dbReference>
<keyword evidence="13" id="KW-1185">Reference proteome</keyword>
<keyword evidence="6" id="KW-1133">Transmembrane helix</keyword>
<organism evidence="12 13">
    <name type="scientific">Chironomus riparius</name>
    <dbReference type="NCBI Taxonomy" id="315576"/>
    <lineage>
        <taxon>Eukaryota</taxon>
        <taxon>Metazoa</taxon>
        <taxon>Ecdysozoa</taxon>
        <taxon>Arthropoda</taxon>
        <taxon>Hexapoda</taxon>
        <taxon>Insecta</taxon>
        <taxon>Pterygota</taxon>
        <taxon>Neoptera</taxon>
        <taxon>Endopterygota</taxon>
        <taxon>Diptera</taxon>
        <taxon>Nematocera</taxon>
        <taxon>Chironomoidea</taxon>
        <taxon>Chironomidae</taxon>
        <taxon>Chironominae</taxon>
        <taxon>Chironomus</taxon>
    </lineage>
</organism>
<keyword evidence="8 10" id="KW-0411">Iron-sulfur</keyword>
<comment type="subcellular location">
    <subcellularLocation>
        <location evidence="1 10">Endoplasmic reticulum membrane</location>
        <topology evidence="1 10">Single-pass membrane protein</topology>
    </subcellularLocation>
</comment>
<reference evidence="12" key="2">
    <citation type="submission" date="2022-10" db="EMBL/GenBank/DDBJ databases">
        <authorList>
            <consortium name="ENA_rothamsted_submissions"/>
            <consortium name="culmorum"/>
            <person name="King R."/>
        </authorList>
    </citation>
    <scope>NUCLEOTIDE SEQUENCE</scope>
</reference>
<proteinExistence type="inferred from homology"/>
<dbReference type="GO" id="GO:0046872">
    <property type="term" value="F:metal ion binding"/>
    <property type="evidence" value="ECO:0007669"/>
    <property type="project" value="UniProtKB-UniRule"/>
</dbReference>
<evidence type="ECO:0000256" key="6">
    <source>
        <dbReference type="ARBA" id="ARBA00022989"/>
    </source>
</evidence>
<dbReference type="PANTHER" id="PTHR13680">
    <property type="entry name" value="CDGSH IRON-SULFUR DOMAIN-CONTAINING PROTEIN 1"/>
    <property type="match status" value="1"/>
</dbReference>
<keyword evidence="9" id="KW-0472">Membrane</keyword>
<evidence type="ECO:0000256" key="2">
    <source>
        <dbReference type="ARBA" id="ARBA00008624"/>
    </source>
</evidence>
<evidence type="ECO:0000256" key="10">
    <source>
        <dbReference type="RuleBase" id="RU369084"/>
    </source>
</evidence>
<dbReference type="EMBL" id="OU895879">
    <property type="protein sequence ID" value="CAG9809184.1"/>
    <property type="molecule type" value="Genomic_DNA"/>
</dbReference>
<comment type="similarity">
    <text evidence="2 10">Belongs to the CISD protein family. CISD2 subfamily.</text>
</comment>
<dbReference type="GO" id="GO:0051537">
    <property type="term" value="F:2 iron, 2 sulfur cluster binding"/>
    <property type="evidence" value="ECO:0007669"/>
    <property type="project" value="UniProtKB-UniRule"/>
</dbReference>
<reference evidence="12" key="1">
    <citation type="submission" date="2022-01" db="EMBL/GenBank/DDBJ databases">
        <authorList>
            <person name="King R."/>
        </authorList>
    </citation>
    <scope>NUCLEOTIDE SEQUENCE</scope>
</reference>
<keyword evidence="3" id="KW-0812">Transmembrane</keyword>
<evidence type="ECO:0000256" key="3">
    <source>
        <dbReference type="ARBA" id="ARBA00022692"/>
    </source>
</evidence>
<evidence type="ECO:0000256" key="1">
    <source>
        <dbReference type="ARBA" id="ARBA00004389"/>
    </source>
</evidence>
<dbReference type="SMART" id="SM00704">
    <property type="entry name" value="ZnF_CDGSH"/>
    <property type="match status" value="1"/>
</dbReference>
<dbReference type="Gene3D" id="3.40.5.90">
    <property type="entry name" value="CDGSH iron-sulfur domain, mitoNEET-type"/>
    <property type="match status" value="1"/>
</dbReference>
<evidence type="ECO:0000256" key="8">
    <source>
        <dbReference type="ARBA" id="ARBA00023014"/>
    </source>
</evidence>
<dbReference type="AlphaFoldDB" id="A0A9N9S4M9"/>
<dbReference type="InterPro" id="IPR018967">
    <property type="entry name" value="FeS-contain_CDGSH-typ"/>
</dbReference>
<dbReference type="InterPro" id="IPR042216">
    <property type="entry name" value="MitoNEET_CISD"/>
</dbReference>
<accession>A0A9N9S4M9</accession>
<keyword evidence="7 10" id="KW-0408">Iron</keyword>
<keyword evidence="10" id="KW-0256">Endoplasmic reticulum</keyword>
<name>A0A9N9S4M9_9DIPT</name>
<evidence type="ECO:0000256" key="9">
    <source>
        <dbReference type="ARBA" id="ARBA00023136"/>
    </source>
</evidence>
<keyword evidence="5 10" id="KW-0479">Metal-binding</keyword>
<evidence type="ECO:0000313" key="12">
    <source>
        <dbReference type="EMBL" id="CAG9809184.1"/>
    </source>
</evidence>